<name>A0A8C3UDA2_CATUS</name>
<gene>
    <name evidence="1" type="primary">MREG</name>
</gene>
<reference evidence="1" key="1">
    <citation type="submission" date="2020-10" db="EMBL/GenBank/DDBJ databases">
        <title>Catharus ustulatus (Swainson's thrush) genome, bCatUst1, primary haplotype v2.</title>
        <authorList>
            <person name="Delmore K."/>
            <person name="Vafadar M."/>
            <person name="Formenti G."/>
            <person name="Chow W."/>
            <person name="Pelan S."/>
            <person name="Howe K."/>
            <person name="Rhie A."/>
            <person name="Mountcastle J."/>
            <person name="Haase B."/>
            <person name="Fedrigo O."/>
            <person name="Jarvis E.D."/>
        </authorList>
    </citation>
    <scope>NUCLEOTIDE SEQUENCE [LARGE SCALE GENOMIC DNA]</scope>
</reference>
<dbReference type="Ensembl" id="ENSCUST00005011978.1">
    <property type="protein sequence ID" value="ENSCUSP00005011499.1"/>
    <property type="gene ID" value="ENSCUSG00005007400.1"/>
</dbReference>
<evidence type="ECO:0000313" key="1">
    <source>
        <dbReference type="Ensembl" id="ENSCUSP00005011499.1"/>
    </source>
</evidence>
<dbReference type="InterPro" id="IPR031638">
    <property type="entry name" value="Melanoregulin"/>
</dbReference>
<dbReference type="GO" id="GO:0030318">
    <property type="term" value="P:melanocyte differentiation"/>
    <property type="evidence" value="ECO:0007669"/>
    <property type="project" value="TreeGrafter"/>
</dbReference>
<proteinExistence type="predicted"/>
<organism evidence="1 2">
    <name type="scientific">Catharus ustulatus</name>
    <name type="common">Russet-backed thrush</name>
    <name type="synonym">Hylocichla ustulatus</name>
    <dbReference type="NCBI Taxonomy" id="91951"/>
    <lineage>
        <taxon>Eukaryota</taxon>
        <taxon>Metazoa</taxon>
        <taxon>Chordata</taxon>
        <taxon>Craniata</taxon>
        <taxon>Vertebrata</taxon>
        <taxon>Euteleostomi</taxon>
        <taxon>Archelosauria</taxon>
        <taxon>Archosauria</taxon>
        <taxon>Dinosauria</taxon>
        <taxon>Saurischia</taxon>
        <taxon>Theropoda</taxon>
        <taxon>Coelurosauria</taxon>
        <taxon>Aves</taxon>
        <taxon>Neognathae</taxon>
        <taxon>Neoaves</taxon>
        <taxon>Telluraves</taxon>
        <taxon>Australaves</taxon>
        <taxon>Passeriformes</taxon>
        <taxon>Turdidae</taxon>
        <taxon>Catharus</taxon>
    </lineage>
</organism>
<keyword evidence="2" id="KW-1185">Reference proteome</keyword>
<dbReference type="GO" id="GO:0042470">
    <property type="term" value="C:melanosome"/>
    <property type="evidence" value="ECO:0007669"/>
    <property type="project" value="InterPro"/>
</dbReference>
<reference evidence="1" key="3">
    <citation type="submission" date="2025-09" db="UniProtKB">
        <authorList>
            <consortium name="Ensembl"/>
        </authorList>
    </citation>
    <scope>IDENTIFICATION</scope>
</reference>
<reference evidence="1" key="2">
    <citation type="submission" date="2025-08" db="UniProtKB">
        <authorList>
            <consortium name="Ensembl"/>
        </authorList>
    </citation>
    <scope>IDENTIFICATION</scope>
</reference>
<evidence type="ECO:0000313" key="2">
    <source>
        <dbReference type="Proteomes" id="UP000694563"/>
    </source>
</evidence>
<dbReference type="GO" id="GO:0032402">
    <property type="term" value="P:melanosome transport"/>
    <property type="evidence" value="ECO:0007669"/>
    <property type="project" value="InterPro"/>
</dbReference>
<dbReference type="PANTHER" id="PTHR34340:SF3">
    <property type="entry name" value="MELANOREGULIN"/>
    <property type="match status" value="1"/>
</dbReference>
<accession>A0A8C3UDA2</accession>
<sequence length="259" mass="29079">MAVGPGRPCPALPGSPAAPMGLRAWLRSLGCCGCCGGEAAAPEKEPLLSNNNPYASFGATLARDEEQNLWSTPHDVTHTEADDDRVLYNMIVVRNQLDKDSEEWQKLNYDIYTLRQTRKEVRSRWKHILEDLGFQKEADSLLSVTKLSIISDSQNMSKARDILLKLSEETNIFPTSWELSERYLFVVVSTPSIPQHPALQGAHTRGTEQVSQRMPRYMVASGVIPRMLHLELGCSVSSEMPVLQHHEFHTLRKVGKEEL</sequence>
<dbReference type="AlphaFoldDB" id="A0A8C3UDA2"/>
<dbReference type="Proteomes" id="UP000694563">
    <property type="component" value="Chromosome 7"/>
</dbReference>
<protein>
    <submittedName>
        <fullName evidence="1">Melanoregulin</fullName>
    </submittedName>
</protein>
<dbReference type="PANTHER" id="PTHR34340">
    <property type="entry name" value="MELANOREGULIN"/>
    <property type="match status" value="1"/>
</dbReference>
<dbReference type="Pfam" id="PF15812">
    <property type="entry name" value="MREG"/>
    <property type="match status" value="1"/>
</dbReference>